<protein>
    <submittedName>
        <fullName evidence="1">Uncharacterized protein</fullName>
    </submittedName>
</protein>
<dbReference type="EnsemblMetazoa" id="G21223.2">
    <property type="protein sequence ID" value="G21223.2:cds"/>
    <property type="gene ID" value="G21223"/>
</dbReference>
<accession>A0A8W8JX78</accession>
<reference evidence="1" key="1">
    <citation type="submission" date="2022-08" db="UniProtKB">
        <authorList>
            <consortium name="EnsemblMetazoa"/>
        </authorList>
    </citation>
    <scope>IDENTIFICATION</scope>
    <source>
        <strain evidence="1">05x7-T-G4-1.051#20</strain>
    </source>
</reference>
<dbReference type="AlphaFoldDB" id="A0A8W8JX78"/>
<proteinExistence type="predicted"/>
<sequence>MESVGYSYVNKSFVEDVSDDLNENVTHNDDEKLVHSIADECISAEILYLNLCSEEKTSDSGSESYGSSGYIDVNIPKLEGNEKQRCSSCLDVSVPRSDTLPNTERKKIQKNRFSLCSVHNYVDLEEIKEDLKNPKKRSTRKSRKARDKSKNLQLLCSGITVVDEDKIVVVTKTGEILLFKNTGCITYLAEFLETFEDVTSLSTTEIAASCGFCIKFYDVGDRGIQELEDKCIDYQHSGETTVHALHFVHNIFLITCNIQTCLQFTPFIRIIDKKGHVLKNFVIPSIHSPGHISSTDDGKLIFLTDQALKKVVAIDDCGAIKWEVETDHVPHYVSACGRKSVVVSCERELELKRFSLSGKPLSPVGTRLGPISAPFLVSFFPENDTLFFCSEHGTYHFRISKIQTTRNQCMF</sequence>
<dbReference type="Gene3D" id="2.120.10.30">
    <property type="entry name" value="TolB, C-terminal domain"/>
    <property type="match status" value="1"/>
</dbReference>
<keyword evidence="2" id="KW-1185">Reference proteome</keyword>
<organism evidence="1 2">
    <name type="scientific">Magallana gigas</name>
    <name type="common">Pacific oyster</name>
    <name type="synonym">Crassostrea gigas</name>
    <dbReference type="NCBI Taxonomy" id="29159"/>
    <lineage>
        <taxon>Eukaryota</taxon>
        <taxon>Metazoa</taxon>
        <taxon>Spiralia</taxon>
        <taxon>Lophotrochozoa</taxon>
        <taxon>Mollusca</taxon>
        <taxon>Bivalvia</taxon>
        <taxon>Autobranchia</taxon>
        <taxon>Pteriomorphia</taxon>
        <taxon>Ostreida</taxon>
        <taxon>Ostreoidea</taxon>
        <taxon>Ostreidae</taxon>
        <taxon>Magallana</taxon>
    </lineage>
</organism>
<dbReference type="SUPFAM" id="SSF75011">
    <property type="entry name" value="3-carboxy-cis,cis-mucoante lactonizing enzyme"/>
    <property type="match status" value="1"/>
</dbReference>
<dbReference type="InterPro" id="IPR011042">
    <property type="entry name" value="6-blade_b-propeller_TolB-like"/>
</dbReference>
<evidence type="ECO:0000313" key="2">
    <source>
        <dbReference type="Proteomes" id="UP000005408"/>
    </source>
</evidence>
<name>A0A8W8JX78_MAGGI</name>
<evidence type="ECO:0000313" key="1">
    <source>
        <dbReference type="EnsemblMetazoa" id="G21223.2:cds"/>
    </source>
</evidence>
<dbReference type="Proteomes" id="UP000005408">
    <property type="component" value="Unassembled WGS sequence"/>
</dbReference>